<dbReference type="AlphaFoldDB" id="A0A1W2EHD6"/>
<dbReference type="InterPro" id="IPR000683">
    <property type="entry name" value="Gfo/Idh/MocA-like_OxRdtase_N"/>
</dbReference>
<dbReference type="EMBL" id="FWXI01000024">
    <property type="protein sequence ID" value="SMD08756.1"/>
    <property type="molecule type" value="Genomic_DNA"/>
</dbReference>
<dbReference type="Pfam" id="PF22725">
    <property type="entry name" value="GFO_IDH_MocA_C3"/>
    <property type="match status" value="1"/>
</dbReference>
<evidence type="ECO:0000313" key="4">
    <source>
        <dbReference type="Proteomes" id="UP000192738"/>
    </source>
</evidence>
<feature type="domain" description="GFO/IDH/MocA-like oxidoreductase" evidence="2">
    <location>
        <begin position="130"/>
        <end position="237"/>
    </location>
</feature>
<dbReference type="PANTHER" id="PTHR43377:SF6">
    <property type="entry name" value="GFO_IDH_MOCA-LIKE OXIDOREDUCTASE N-TERMINAL DOMAIN-CONTAINING PROTEIN"/>
    <property type="match status" value="1"/>
</dbReference>
<dbReference type="OrthoDB" id="9783105at2"/>
<dbReference type="InterPro" id="IPR036291">
    <property type="entry name" value="NAD(P)-bd_dom_sf"/>
</dbReference>
<keyword evidence="4" id="KW-1185">Reference proteome</keyword>
<dbReference type="Gene3D" id="3.30.360.10">
    <property type="entry name" value="Dihydrodipicolinate Reductase, domain 2"/>
    <property type="match status" value="1"/>
</dbReference>
<dbReference type="InterPro" id="IPR051450">
    <property type="entry name" value="Gfo/Idh/MocA_Oxidoreductases"/>
</dbReference>
<evidence type="ECO:0000259" key="1">
    <source>
        <dbReference type="Pfam" id="PF01408"/>
    </source>
</evidence>
<evidence type="ECO:0000313" key="3">
    <source>
        <dbReference type="EMBL" id="SMD08756.1"/>
    </source>
</evidence>
<feature type="domain" description="Gfo/Idh/MocA-like oxidoreductase N-terminal" evidence="1">
    <location>
        <begin position="2"/>
        <end position="121"/>
    </location>
</feature>
<reference evidence="3 4" key="1">
    <citation type="submission" date="2017-04" db="EMBL/GenBank/DDBJ databases">
        <authorList>
            <person name="Afonso C.L."/>
            <person name="Miller P.J."/>
            <person name="Scott M.A."/>
            <person name="Spackman E."/>
            <person name="Goraichik I."/>
            <person name="Dimitrov K.M."/>
            <person name="Suarez D.L."/>
            <person name="Swayne D.E."/>
        </authorList>
    </citation>
    <scope>NUCLEOTIDE SEQUENCE [LARGE SCALE GENOMIC DNA]</scope>
    <source>
        <strain evidence="3 4">DSM 5090</strain>
    </source>
</reference>
<dbReference type="PANTHER" id="PTHR43377">
    <property type="entry name" value="BILIVERDIN REDUCTASE A"/>
    <property type="match status" value="1"/>
</dbReference>
<organism evidence="3 4">
    <name type="scientific">Sporomusa malonica</name>
    <dbReference type="NCBI Taxonomy" id="112901"/>
    <lineage>
        <taxon>Bacteria</taxon>
        <taxon>Bacillati</taxon>
        <taxon>Bacillota</taxon>
        <taxon>Negativicutes</taxon>
        <taxon>Selenomonadales</taxon>
        <taxon>Sporomusaceae</taxon>
        <taxon>Sporomusa</taxon>
    </lineage>
</organism>
<proteinExistence type="predicted"/>
<dbReference type="Pfam" id="PF01408">
    <property type="entry name" value="GFO_IDH_MocA"/>
    <property type="match status" value="1"/>
</dbReference>
<dbReference type="Proteomes" id="UP000192738">
    <property type="component" value="Unassembled WGS sequence"/>
</dbReference>
<sequence length="326" mass="36834">MVRVGLVGCGAWGFNYIRTLCSIPEAKIEYICDIKEESLQKAKKTHSGIKYTTDYRELLLDDQLDGIIIATSPHSHFTIAADFLSRNKAVLVEKPCTVSYHEADTLIRLAEKNNTILMAGHLMEYHPAVLKMQEYISQGLLGRLRYILLERTSLGKNQNDVGVHWDLTVHDLSMVRCLVNRNPKWVSAHGVSYRQQNIYDLVIVTMEFPDDLLVQFHANWITPIKKRQAVISGDQMTMVFDDVKDTDKLQLISNSGEITMPGFEKSLSLTNQCIHFVDCIKTKSPPKTGSADIIWVIKAMELAEQSLLHNGAKLCWGWNGGLDVKD</sequence>
<dbReference type="RefSeq" id="WP_084577841.1">
    <property type="nucleotide sequence ID" value="NZ_CP155572.1"/>
</dbReference>
<gene>
    <name evidence="3" type="ORF">SAMN04488500_1248</name>
</gene>
<evidence type="ECO:0000259" key="2">
    <source>
        <dbReference type="Pfam" id="PF22725"/>
    </source>
</evidence>
<dbReference type="SUPFAM" id="SSF55347">
    <property type="entry name" value="Glyceraldehyde-3-phosphate dehydrogenase-like, C-terminal domain"/>
    <property type="match status" value="1"/>
</dbReference>
<dbReference type="GO" id="GO:0000166">
    <property type="term" value="F:nucleotide binding"/>
    <property type="evidence" value="ECO:0007669"/>
    <property type="project" value="InterPro"/>
</dbReference>
<protein>
    <submittedName>
        <fullName evidence="3">Predicted dehydrogenase</fullName>
    </submittedName>
</protein>
<dbReference type="STRING" id="112901.SAMN04488500_1248"/>
<accession>A0A1W2EHD6</accession>
<dbReference type="Gene3D" id="3.40.50.720">
    <property type="entry name" value="NAD(P)-binding Rossmann-like Domain"/>
    <property type="match status" value="1"/>
</dbReference>
<dbReference type="SUPFAM" id="SSF51735">
    <property type="entry name" value="NAD(P)-binding Rossmann-fold domains"/>
    <property type="match status" value="1"/>
</dbReference>
<dbReference type="InterPro" id="IPR055170">
    <property type="entry name" value="GFO_IDH_MocA-like_dom"/>
</dbReference>
<name>A0A1W2EHD6_9FIRM</name>